<dbReference type="OMA" id="PAIADCK"/>
<feature type="region of interest" description="Disordered" evidence="1">
    <location>
        <begin position="163"/>
        <end position="220"/>
    </location>
</feature>
<dbReference type="InterPro" id="IPR001623">
    <property type="entry name" value="DnaJ_domain"/>
</dbReference>
<dbReference type="STRING" id="1156394.T0RLF4"/>
<dbReference type="CDD" id="cd06257">
    <property type="entry name" value="DnaJ"/>
    <property type="match status" value="1"/>
</dbReference>
<evidence type="ECO:0000256" key="1">
    <source>
        <dbReference type="SAM" id="MobiDB-lite"/>
    </source>
</evidence>
<dbReference type="Gene3D" id="1.10.287.110">
    <property type="entry name" value="DnaJ domain"/>
    <property type="match status" value="1"/>
</dbReference>
<feature type="region of interest" description="Disordered" evidence="1">
    <location>
        <begin position="314"/>
        <end position="363"/>
    </location>
</feature>
<dbReference type="VEuPathDB" id="FungiDB:SDRG_09116"/>
<dbReference type="SUPFAM" id="SSF46565">
    <property type="entry name" value="Chaperone J-domain"/>
    <property type="match status" value="1"/>
</dbReference>
<reference evidence="3 4" key="1">
    <citation type="submission" date="2012-04" db="EMBL/GenBank/DDBJ databases">
        <title>The Genome Sequence of Saprolegnia declina VS20.</title>
        <authorList>
            <consortium name="The Broad Institute Genome Sequencing Platform"/>
            <person name="Russ C."/>
            <person name="Nusbaum C."/>
            <person name="Tyler B."/>
            <person name="van West P."/>
            <person name="Dieguez-Uribeondo J."/>
            <person name="de Bruijn I."/>
            <person name="Tripathy S."/>
            <person name="Jiang R."/>
            <person name="Young S.K."/>
            <person name="Zeng Q."/>
            <person name="Gargeya S."/>
            <person name="Fitzgerald M."/>
            <person name="Haas B."/>
            <person name="Abouelleil A."/>
            <person name="Alvarado L."/>
            <person name="Arachchi H.M."/>
            <person name="Berlin A."/>
            <person name="Chapman S.B."/>
            <person name="Goldberg J."/>
            <person name="Griggs A."/>
            <person name="Gujja S."/>
            <person name="Hansen M."/>
            <person name="Howarth C."/>
            <person name="Imamovic A."/>
            <person name="Larimer J."/>
            <person name="McCowen C."/>
            <person name="Montmayeur A."/>
            <person name="Murphy C."/>
            <person name="Neiman D."/>
            <person name="Pearson M."/>
            <person name="Priest M."/>
            <person name="Roberts A."/>
            <person name="Saif S."/>
            <person name="Shea T."/>
            <person name="Sisk P."/>
            <person name="Sykes S."/>
            <person name="Wortman J."/>
            <person name="Nusbaum C."/>
            <person name="Birren B."/>
        </authorList>
    </citation>
    <scope>NUCLEOTIDE SEQUENCE [LARGE SCALE GENOMIC DNA]</scope>
    <source>
        <strain evidence="3 4">VS20</strain>
    </source>
</reference>
<keyword evidence="4" id="KW-1185">Reference proteome</keyword>
<dbReference type="Pfam" id="PF00226">
    <property type="entry name" value="DnaJ"/>
    <property type="match status" value="1"/>
</dbReference>
<dbReference type="InterPro" id="IPR011990">
    <property type="entry name" value="TPR-like_helical_dom_sf"/>
</dbReference>
<dbReference type="PANTHER" id="PTHR44200">
    <property type="entry name" value="DNAJ HOMOLOG SUBFAMILY C MEMBER 7"/>
    <property type="match status" value="1"/>
</dbReference>
<feature type="compositionally biased region" description="Pro residues" evidence="1">
    <location>
        <begin position="344"/>
        <end position="363"/>
    </location>
</feature>
<feature type="compositionally biased region" description="Low complexity" evidence="1">
    <location>
        <begin position="67"/>
        <end position="91"/>
    </location>
</feature>
<feature type="compositionally biased region" description="Low complexity" evidence="1">
    <location>
        <begin position="28"/>
        <end position="37"/>
    </location>
</feature>
<dbReference type="PANTHER" id="PTHR44200:SF1">
    <property type="entry name" value="DNAJ HOMOLOG SUBFAMILY C MEMBER 7"/>
    <property type="match status" value="1"/>
</dbReference>
<dbReference type="eggNOG" id="KOG0712">
    <property type="taxonomic scope" value="Eukaryota"/>
</dbReference>
<dbReference type="InterPro" id="IPR036869">
    <property type="entry name" value="J_dom_sf"/>
</dbReference>
<dbReference type="PROSITE" id="PS00636">
    <property type="entry name" value="DNAJ_1"/>
    <property type="match status" value="1"/>
</dbReference>
<accession>T0RLF4</accession>
<dbReference type="RefSeq" id="XP_008613251.1">
    <property type="nucleotide sequence ID" value="XM_008615029.1"/>
</dbReference>
<dbReference type="InterPro" id="IPR019734">
    <property type="entry name" value="TPR_rpt"/>
</dbReference>
<protein>
    <recommendedName>
        <fullName evidence="2">J domain-containing protein</fullName>
    </recommendedName>
</protein>
<dbReference type="Proteomes" id="UP000030762">
    <property type="component" value="Unassembled WGS sequence"/>
</dbReference>
<feature type="compositionally biased region" description="Basic residues" evidence="1">
    <location>
        <begin position="57"/>
        <end position="66"/>
    </location>
</feature>
<dbReference type="GeneID" id="19949843"/>
<name>T0RLF4_SAPDV</name>
<dbReference type="EMBL" id="JH767160">
    <property type="protein sequence ID" value="EQC33128.1"/>
    <property type="molecule type" value="Genomic_DNA"/>
</dbReference>
<dbReference type="InterPro" id="IPR018253">
    <property type="entry name" value="DnaJ_domain_CS"/>
</dbReference>
<feature type="region of interest" description="Disordered" evidence="1">
    <location>
        <begin position="742"/>
        <end position="807"/>
    </location>
</feature>
<dbReference type="eggNOG" id="KOG0550">
    <property type="taxonomic scope" value="Eukaryota"/>
</dbReference>
<dbReference type="InParanoid" id="T0RLF4"/>
<dbReference type="PROSITE" id="PS50076">
    <property type="entry name" value="DNAJ_2"/>
    <property type="match status" value="1"/>
</dbReference>
<dbReference type="InterPro" id="IPR052758">
    <property type="entry name" value="SRC_co-chaperone"/>
</dbReference>
<feature type="region of interest" description="Disordered" evidence="1">
    <location>
        <begin position="1"/>
        <end position="116"/>
    </location>
</feature>
<feature type="compositionally biased region" description="Polar residues" evidence="1">
    <location>
        <begin position="781"/>
        <end position="798"/>
    </location>
</feature>
<organism evidence="3 4">
    <name type="scientific">Saprolegnia diclina (strain VS20)</name>
    <dbReference type="NCBI Taxonomy" id="1156394"/>
    <lineage>
        <taxon>Eukaryota</taxon>
        <taxon>Sar</taxon>
        <taxon>Stramenopiles</taxon>
        <taxon>Oomycota</taxon>
        <taxon>Saprolegniomycetes</taxon>
        <taxon>Saprolegniales</taxon>
        <taxon>Saprolegniaceae</taxon>
        <taxon>Saprolegnia</taxon>
    </lineage>
</organism>
<proteinExistence type="predicted"/>
<feature type="compositionally biased region" description="Acidic residues" evidence="1">
    <location>
        <begin position="14"/>
        <end position="25"/>
    </location>
</feature>
<gene>
    <name evidence="3" type="ORF">SDRG_09116</name>
</gene>
<feature type="compositionally biased region" description="Basic and acidic residues" evidence="1">
    <location>
        <begin position="743"/>
        <end position="754"/>
    </location>
</feature>
<dbReference type="Pfam" id="PF14559">
    <property type="entry name" value="TPR_19"/>
    <property type="match status" value="1"/>
</dbReference>
<dbReference type="PRINTS" id="PR00625">
    <property type="entry name" value="JDOMAIN"/>
</dbReference>
<feature type="compositionally biased region" description="Pro residues" evidence="1">
    <location>
        <begin position="187"/>
        <end position="197"/>
    </location>
</feature>
<feature type="compositionally biased region" description="Basic residues" evidence="1">
    <location>
        <begin position="333"/>
        <end position="343"/>
    </location>
</feature>
<dbReference type="SMART" id="SM00271">
    <property type="entry name" value="DnaJ"/>
    <property type="match status" value="1"/>
</dbReference>
<evidence type="ECO:0000313" key="3">
    <source>
        <dbReference type="EMBL" id="EQC33128.1"/>
    </source>
</evidence>
<dbReference type="SMART" id="SM00028">
    <property type="entry name" value="TPR"/>
    <property type="match status" value="5"/>
</dbReference>
<evidence type="ECO:0000313" key="4">
    <source>
        <dbReference type="Proteomes" id="UP000030762"/>
    </source>
</evidence>
<evidence type="ECO:0000259" key="2">
    <source>
        <dbReference type="PROSITE" id="PS50076"/>
    </source>
</evidence>
<feature type="domain" description="J" evidence="2">
    <location>
        <begin position="812"/>
        <end position="876"/>
    </location>
</feature>
<sequence length="887" mass="97616">MPDEPTLVDYSDSSSDDSDPPENECPDTPMAMPATTTFAPLSDPPLFSFGTTDTKPKKASARRARPKPAAASTPPPFAFSTPAASFPTAPAYSPVQPPPTGFAFPSNNHAAPDEDIPMDTAEPVFVAAANPFVPDNKPEKGSSKKKTKQAALNAAFRTKFVRSASSPSPTIDPFAMPQADTFAVPPASQPAPSPIQSPGPGRHGFDSAPPQPATTPPTTSAPIDDAFMHQFQAFNVHEPPPNGADCEYIRLCEVHRLDARTQPHAPFLVHCSCCQQALRTVFVDLHLCAPCAEVGNICPLRNCNRELFESPWETPPPAPGFAFGTTPKPSTKGAKRRVPRPKRAPMPSPAPVPKPPPTPPPVEPAWIQCKRDGSAAYQRKDYLAAAQFYTRGVESLADEPAFDRVMAEHAKMLANRAAAFMMLHKIREALQDAEAAMALNPTYLRAHLRYGRCHLLLGDHDRARNTFLGVYKLLAHASPEEQTVYKPQVDHAIRDVEAFVSALHEAKWCFDVLETAKALQQTTSALTYAPYSRDLVLQKMNALVALKRFSDAKAYAMQQLQLHTAIVALGIDFGLQYARSLHYLDEVENAETVLHELEEAAPTSKYVLKLKQLWLDMKQAKALGNDAFSCGNFVRAINFYSAGLGLDADHDMYNAVLFCNRAAALMGLAKWTPAIADCKDALSRKPNYYRALLRKARCLLNLLKFKDGIADLRAYMDATEASATQDEHDALAAELRAAQAKAAAHEYEQQERARAKQRKERQKQQERRGGYDPYNDYFYGSKSSSNKGGRASQNGGNRHQTHKPQAPVRVKSHYEVLHVPITATASEIKISYRKLALKHHPDKAKSEADAVLFKDMTAAYAILSDPHEKAKYDRELRFGGYGVYYES</sequence>
<dbReference type="SUPFAM" id="SSF48452">
    <property type="entry name" value="TPR-like"/>
    <property type="match status" value="2"/>
</dbReference>
<dbReference type="Gene3D" id="1.25.40.10">
    <property type="entry name" value="Tetratricopeptide repeat domain"/>
    <property type="match status" value="2"/>
</dbReference>
<dbReference type="OrthoDB" id="765884at2759"/>
<dbReference type="AlphaFoldDB" id="T0RLF4"/>